<accession>A0ABV3Z2Y3</accession>
<evidence type="ECO:0000259" key="4">
    <source>
        <dbReference type="PROSITE" id="PS50072"/>
    </source>
</evidence>
<dbReference type="PRINTS" id="PR00153">
    <property type="entry name" value="CSAPPISMRASE"/>
</dbReference>
<comment type="function">
    <text evidence="3">PPIases accelerate the folding of proteins. It catalyzes the cis-trans isomerization of proline imidic peptide bonds in oligopeptides.</text>
</comment>
<dbReference type="RefSeq" id="WP_369313080.1">
    <property type="nucleotide sequence ID" value="NZ_JBEHZE010000001.1"/>
</dbReference>
<dbReference type="InterPro" id="IPR002130">
    <property type="entry name" value="Cyclophilin-type_PPIase_dom"/>
</dbReference>
<evidence type="ECO:0000256" key="1">
    <source>
        <dbReference type="ARBA" id="ARBA00023110"/>
    </source>
</evidence>
<keyword evidence="6" id="KW-1185">Reference proteome</keyword>
<evidence type="ECO:0000256" key="3">
    <source>
        <dbReference type="RuleBase" id="RU363019"/>
    </source>
</evidence>
<feature type="domain" description="PPIase cyclophilin-type" evidence="4">
    <location>
        <begin position="31"/>
        <end position="190"/>
    </location>
</feature>
<feature type="signal peptide" evidence="3">
    <location>
        <begin position="1"/>
        <end position="20"/>
    </location>
</feature>
<keyword evidence="2 3" id="KW-0413">Isomerase</keyword>
<dbReference type="Gene3D" id="2.40.100.10">
    <property type="entry name" value="Cyclophilin-like"/>
    <property type="match status" value="1"/>
</dbReference>
<dbReference type="Proteomes" id="UP001560685">
    <property type="component" value="Unassembled WGS sequence"/>
</dbReference>
<reference evidence="5 6" key="1">
    <citation type="submission" date="2024-05" db="EMBL/GenBank/DDBJ databases">
        <title>Three bacterial strains, DH-69, EH-24, and ECK-19 isolated from coastal sediments.</title>
        <authorList>
            <person name="Ye Y.-Q."/>
            <person name="Du Z.-J."/>
        </authorList>
    </citation>
    <scope>NUCLEOTIDE SEQUENCE [LARGE SCALE GENOMIC DNA]</scope>
    <source>
        <strain evidence="5 6">ECK-19</strain>
    </source>
</reference>
<keyword evidence="3" id="KW-0732">Signal</keyword>
<evidence type="ECO:0000313" key="6">
    <source>
        <dbReference type="Proteomes" id="UP001560685"/>
    </source>
</evidence>
<comment type="catalytic activity">
    <reaction evidence="3">
        <text>[protein]-peptidylproline (omega=180) = [protein]-peptidylproline (omega=0)</text>
        <dbReference type="Rhea" id="RHEA:16237"/>
        <dbReference type="Rhea" id="RHEA-COMP:10747"/>
        <dbReference type="Rhea" id="RHEA-COMP:10748"/>
        <dbReference type="ChEBI" id="CHEBI:83833"/>
        <dbReference type="ChEBI" id="CHEBI:83834"/>
        <dbReference type="EC" id="5.2.1.8"/>
    </reaction>
</comment>
<gene>
    <name evidence="5" type="ORF">ABFZ84_06185</name>
</gene>
<comment type="caution">
    <text evidence="5">The sequence shown here is derived from an EMBL/GenBank/DDBJ whole genome shotgun (WGS) entry which is preliminary data.</text>
</comment>
<protein>
    <recommendedName>
        <fullName evidence="3">Peptidyl-prolyl cis-trans isomerase</fullName>
        <shortName evidence="3">PPIase</shortName>
        <ecNumber evidence="3">5.2.1.8</ecNumber>
    </recommendedName>
</protein>
<keyword evidence="1 3" id="KW-0697">Rotamase</keyword>
<proteinExistence type="inferred from homology"/>
<dbReference type="PANTHER" id="PTHR43246">
    <property type="entry name" value="PEPTIDYL-PROLYL CIS-TRANS ISOMERASE CYP38, CHLOROPLASTIC"/>
    <property type="match status" value="1"/>
</dbReference>
<dbReference type="PROSITE" id="PS50072">
    <property type="entry name" value="CSA_PPIASE_2"/>
    <property type="match status" value="1"/>
</dbReference>
<dbReference type="Pfam" id="PF00160">
    <property type="entry name" value="Pro_isomerase"/>
    <property type="match status" value="1"/>
</dbReference>
<name>A0ABV3Z2Y3_9PROT</name>
<evidence type="ECO:0000313" key="5">
    <source>
        <dbReference type="EMBL" id="MEX6633135.1"/>
    </source>
</evidence>
<evidence type="ECO:0000256" key="2">
    <source>
        <dbReference type="ARBA" id="ARBA00023235"/>
    </source>
</evidence>
<feature type="chain" id="PRO_5045010113" description="Peptidyl-prolyl cis-trans isomerase" evidence="3">
    <location>
        <begin position="21"/>
        <end position="197"/>
    </location>
</feature>
<dbReference type="EMBL" id="JBEHZE010000001">
    <property type="protein sequence ID" value="MEX6633135.1"/>
    <property type="molecule type" value="Genomic_DNA"/>
</dbReference>
<dbReference type="InterPro" id="IPR029000">
    <property type="entry name" value="Cyclophilin-like_dom_sf"/>
</dbReference>
<dbReference type="SUPFAM" id="SSF50891">
    <property type="entry name" value="Cyclophilin-like"/>
    <property type="match status" value="1"/>
</dbReference>
<dbReference type="EC" id="5.2.1.8" evidence="3"/>
<sequence length="197" mass="21857">MRKIIAICIAGLTVLTSAFAEGSDRQYAKIQTSMGDVIVELNREKAPVTVENFLQYATKGHYDRTLIHRVVHGYVIQGGGYSRLFTERNTRDPIAYEGENGLLNERGTIAMARSDKPDSAQAQWFINLRDNEKLNHRVTDLGPIYGYTVFGRVVEGMDVVDAIGSVSTGAGGHFDAEVPIDPIFINRIDPIEWPEAD</sequence>
<organism evidence="5 6">
    <name type="scientific">Hyphococcus lacteus</name>
    <dbReference type="NCBI Taxonomy" id="3143536"/>
    <lineage>
        <taxon>Bacteria</taxon>
        <taxon>Pseudomonadati</taxon>
        <taxon>Pseudomonadota</taxon>
        <taxon>Alphaproteobacteria</taxon>
        <taxon>Parvularculales</taxon>
        <taxon>Parvularculaceae</taxon>
        <taxon>Hyphococcus</taxon>
    </lineage>
</organism>
<comment type="similarity">
    <text evidence="3">Belongs to the cyclophilin-type PPIase family.</text>
</comment>
<dbReference type="InterPro" id="IPR044665">
    <property type="entry name" value="E_coli_cyclophilin_A-like"/>
</dbReference>
<dbReference type="GO" id="GO:0003755">
    <property type="term" value="F:peptidyl-prolyl cis-trans isomerase activity"/>
    <property type="evidence" value="ECO:0007669"/>
    <property type="project" value="UniProtKB-EC"/>
</dbReference>